<evidence type="ECO:0000259" key="3">
    <source>
        <dbReference type="PROSITE" id="PS51194"/>
    </source>
</evidence>
<feature type="domain" description="Helicase C-terminal" evidence="3">
    <location>
        <begin position="574"/>
        <end position="728"/>
    </location>
</feature>
<dbReference type="CDD" id="cd18793">
    <property type="entry name" value="SF2_C_SNF"/>
    <property type="match status" value="1"/>
</dbReference>
<keyword evidence="5" id="KW-1185">Reference proteome</keyword>
<proteinExistence type="predicted"/>
<protein>
    <submittedName>
        <fullName evidence="4">DEAD/DEAH box helicase family protein</fullName>
    </submittedName>
</protein>
<dbReference type="GO" id="GO:0004386">
    <property type="term" value="F:helicase activity"/>
    <property type="evidence" value="ECO:0007669"/>
    <property type="project" value="UniProtKB-KW"/>
</dbReference>
<dbReference type="AlphaFoldDB" id="A0A975T092"/>
<dbReference type="InterPro" id="IPR014001">
    <property type="entry name" value="Helicase_ATP-bd"/>
</dbReference>
<keyword evidence="4" id="KW-0067">ATP-binding</keyword>
<keyword evidence="1" id="KW-0378">Hydrolase</keyword>
<keyword evidence="4" id="KW-0347">Helicase</keyword>
<feature type="domain" description="Helicase ATP-binding" evidence="2">
    <location>
        <begin position="192"/>
        <end position="361"/>
    </location>
</feature>
<dbReference type="InterPro" id="IPR000330">
    <property type="entry name" value="SNF2_N"/>
</dbReference>
<dbReference type="Pfam" id="PF00176">
    <property type="entry name" value="SNF2-rel_dom"/>
    <property type="match status" value="1"/>
</dbReference>
<name>A0A975T092_9ACTN</name>
<dbReference type="GO" id="GO:0016787">
    <property type="term" value="F:hydrolase activity"/>
    <property type="evidence" value="ECO:0007669"/>
    <property type="project" value="UniProtKB-KW"/>
</dbReference>
<sequence>MLEQLRSVGAELRTAPDDIWAKVLHAGTYALRADDAWVVLIVRQGLPPGPAASVRERHADPPLGTALPAFRSLWPGATRHSGTCSLEINDVVRALGDRRLGRVERVVLRTSGYEVHVLMEGVIRQFGESALEKVEGNPLDPSFWVRSQPATSEEIAFTLTWTKLRHPLTDTLYSFASSKTVFRPYQFVPVLKLLSSSTGRLLIADEVGLGKTIEAGLIWSELEQRMHLDRILVVAPAALTLKWKAEMQRRFDRNLDVLTPADLLDFARGLRDGQNPRLQAVISMQVLRGAKEALEILNEVNPQFDLVIVDEAHAMRNRGTSTHLLGQMLSDWSDYLIFLSATPLNLGRDDLFNLVNLLSEEEFGDRNVFGSQLEPNQVLNEMARNLAADGGKSPSELLACLDSIRAMELGRSVMQRPDFAALRELLNTNVALTFAETAQAKRLIAELNSLSSVFTRTRKVDVPDAKALRRAIQIDVRWSDEEYAFYRQVQRAYKERALATGIPPGFAMQMPLRQTASCIPAMQALLRENHPELLTSEVDDLDEQDVDEAPAVFDGLMDSIDLGQPLGRDSKFEALKDRMILARTRGMRQVMIFSFFRRTLTYLGERLSADFSVRVMTGQTKMSERQRIMEEFRDGKFEVLLLSQVGSEGLDFEFCNVLVNYDLPWNPMQVEQRIGRLDRFGQEHEKIFIFNMHVPGTIESDIFERLYARIGVFEQSIGELEPILRDDFASITRDLLDPRLTPEERQQMAERVAVALEARKQEIQRLGESHGLLSSIDQLKIDGMTEAGPSDGRFVGQSEIRRLIERVLGRLGGRLSQPDSEGICSLVGSVTLAQRLRAGGIPGRGSMYPVSKFAALMRDEEVVRVTFVTDVASKHNVELLSTRHPLVILALDEFGGESLSLKRYGAVAVPGVAHGKRLIARVDLAESTGLRPRVELWVTAVDAVTGRPDDEAGVKLLTALAEGTLRDVQGSTTRPSLIRLAEVDALSFERKAVVEAGRLAENVALVDARIASRMRSFELKIMRVDRTLEEVRRERREPSIVRLHEGRRRNLANDARSVADELAPKKNLSLSLTQVAVLVLEGT</sequence>
<dbReference type="CDD" id="cd18011">
    <property type="entry name" value="DEXDc_RapA"/>
    <property type="match status" value="1"/>
</dbReference>
<evidence type="ECO:0000256" key="1">
    <source>
        <dbReference type="ARBA" id="ARBA00022801"/>
    </source>
</evidence>
<dbReference type="InterPro" id="IPR001650">
    <property type="entry name" value="Helicase_C-like"/>
</dbReference>
<dbReference type="Pfam" id="PF00271">
    <property type="entry name" value="Helicase_C"/>
    <property type="match status" value="1"/>
</dbReference>
<dbReference type="PROSITE" id="PS51192">
    <property type="entry name" value="HELICASE_ATP_BIND_1"/>
    <property type="match status" value="1"/>
</dbReference>
<gene>
    <name evidence="4" type="ORF">KRR39_05455</name>
</gene>
<dbReference type="SMART" id="SM00487">
    <property type="entry name" value="DEXDc"/>
    <property type="match status" value="1"/>
</dbReference>
<dbReference type="InterPro" id="IPR057342">
    <property type="entry name" value="DEXDc_RapA"/>
</dbReference>
<keyword evidence="4" id="KW-0547">Nucleotide-binding</keyword>
<dbReference type="SMART" id="SM00490">
    <property type="entry name" value="HELICc"/>
    <property type="match status" value="1"/>
</dbReference>
<dbReference type="KEGG" id="nps:KRR39_05455"/>
<dbReference type="EMBL" id="CP077062">
    <property type="protein sequence ID" value="QWZ09235.1"/>
    <property type="molecule type" value="Genomic_DNA"/>
</dbReference>
<dbReference type="GO" id="GO:0005524">
    <property type="term" value="F:ATP binding"/>
    <property type="evidence" value="ECO:0007669"/>
    <property type="project" value="InterPro"/>
</dbReference>
<dbReference type="Proteomes" id="UP000683575">
    <property type="component" value="Chromosome"/>
</dbReference>
<organism evidence="4 5">
    <name type="scientific">Nocardioides panacis</name>
    <dbReference type="NCBI Taxonomy" id="2849501"/>
    <lineage>
        <taxon>Bacteria</taxon>
        <taxon>Bacillati</taxon>
        <taxon>Actinomycetota</taxon>
        <taxon>Actinomycetes</taxon>
        <taxon>Propionibacteriales</taxon>
        <taxon>Nocardioidaceae</taxon>
        <taxon>Nocardioides</taxon>
    </lineage>
</organism>
<evidence type="ECO:0000259" key="2">
    <source>
        <dbReference type="PROSITE" id="PS51192"/>
    </source>
</evidence>
<dbReference type="InterPro" id="IPR049730">
    <property type="entry name" value="SNF2/RAD54-like_C"/>
</dbReference>
<dbReference type="PANTHER" id="PTHR10799">
    <property type="entry name" value="SNF2/RAD54 HELICASE FAMILY"/>
    <property type="match status" value="1"/>
</dbReference>
<dbReference type="RefSeq" id="WP_216941081.1">
    <property type="nucleotide sequence ID" value="NZ_CP077062.1"/>
</dbReference>
<evidence type="ECO:0000313" key="5">
    <source>
        <dbReference type="Proteomes" id="UP000683575"/>
    </source>
</evidence>
<reference evidence="4" key="1">
    <citation type="submission" date="2021-06" db="EMBL/GenBank/DDBJ databases">
        <title>Complete genome sequence of Nocardioides sp. G188.</title>
        <authorList>
            <person name="Im W.-T."/>
        </authorList>
    </citation>
    <scope>NUCLEOTIDE SEQUENCE</scope>
    <source>
        <strain evidence="4">G188</strain>
    </source>
</reference>
<dbReference type="PROSITE" id="PS51194">
    <property type="entry name" value="HELICASE_CTER"/>
    <property type="match status" value="1"/>
</dbReference>
<evidence type="ECO:0000313" key="4">
    <source>
        <dbReference type="EMBL" id="QWZ09235.1"/>
    </source>
</evidence>
<accession>A0A975T092</accession>